<evidence type="ECO:0000313" key="2">
    <source>
        <dbReference type="EMBL" id="TYJ53806.1"/>
    </source>
</evidence>
<dbReference type="AlphaFoldDB" id="A0A5D3AVG8"/>
<gene>
    <name evidence="2" type="ORF">B9479_005566</name>
</gene>
<name>A0A5D3AVG8_9TREE</name>
<accession>A0A5D3AVG8</accession>
<feature type="signal peptide" evidence="1">
    <location>
        <begin position="1"/>
        <end position="24"/>
    </location>
</feature>
<keyword evidence="1" id="KW-0732">Signal</keyword>
<comment type="caution">
    <text evidence="2">The sequence shown here is derived from an EMBL/GenBank/DDBJ whole genome shotgun (WGS) entry which is preliminary data.</text>
</comment>
<protein>
    <submittedName>
        <fullName evidence="2">Uncharacterized protein</fullName>
    </submittedName>
</protein>
<proteinExistence type="predicted"/>
<feature type="chain" id="PRO_5023066279" evidence="1">
    <location>
        <begin position="25"/>
        <end position="133"/>
    </location>
</feature>
<sequence>MLFPTISIFPLFSLLFLTLTLTQASPLTKRYDSVKIRSRRNDHCLTPSPSSDIYTNGTPLTTVNCSFAALWDISPGAGSVILSGTEFALDAGSGEEDNEDVKVGPPPSSLLPPPPPFSLLLLFLFTFLLPTGR</sequence>
<keyword evidence="3" id="KW-1185">Reference proteome</keyword>
<evidence type="ECO:0000313" key="3">
    <source>
        <dbReference type="Proteomes" id="UP000322245"/>
    </source>
</evidence>
<dbReference type="EMBL" id="NIDF01000077">
    <property type="protein sequence ID" value="TYJ53806.1"/>
    <property type="molecule type" value="Genomic_DNA"/>
</dbReference>
<organism evidence="2 3">
    <name type="scientific">Cryptococcus floricola</name>
    <dbReference type="NCBI Taxonomy" id="2591691"/>
    <lineage>
        <taxon>Eukaryota</taxon>
        <taxon>Fungi</taxon>
        <taxon>Dikarya</taxon>
        <taxon>Basidiomycota</taxon>
        <taxon>Agaricomycotina</taxon>
        <taxon>Tremellomycetes</taxon>
        <taxon>Tremellales</taxon>
        <taxon>Cryptococcaceae</taxon>
        <taxon>Cryptococcus</taxon>
    </lineage>
</organism>
<dbReference type="Proteomes" id="UP000322245">
    <property type="component" value="Unassembled WGS sequence"/>
</dbReference>
<reference evidence="2 3" key="1">
    <citation type="submission" date="2017-05" db="EMBL/GenBank/DDBJ databases">
        <title>The Genome Sequence of Tsuchiyaea wingfieldii DSM 27421.</title>
        <authorList>
            <person name="Cuomo C."/>
            <person name="Passer A."/>
            <person name="Billmyre B."/>
            <person name="Heitman J."/>
        </authorList>
    </citation>
    <scope>NUCLEOTIDE SEQUENCE [LARGE SCALE GENOMIC DNA]</scope>
    <source>
        <strain evidence="2 3">DSM 27421</strain>
    </source>
</reference>
<evidence type="ECO:0000256" key="1">
    <source>
        <dbReference type="SAM" id="SignalP"/>
    </source>
</evidence>